<dbReference type="InterPro" id="IPR002110">
    <property type="entry name" value="Ankyrin_rpt"/>
</dbReference>
<dbReference type="Pfam" id="PF12796">
    <property type="entry name" value="Ank_2"/>
    <property type="match status" value="2"/>
</dbReference>
<proteinExistence type="predicted"/>
<dbReference type="EMBL" id="BMIG01000011">
    <property type="protein sequence ID" value="GGB05592.1"/>
    <property type="molecule type" value="Genomic_DNA"/>
</dbReference>
<dbReference type="InterPro" id="IPR036770">
    <property type="entry name" value="Ankyrin_rpt-contain_sf"/>
</dbReference>
<dbReference type="SUPFAM" id="SSF48403">
    <property type="entry name" value="Ankyrin repeat"/>
    <property type="match status" value="1"/>
</dbReference>
<dbReference type="GO" id="GO:0085020">
    <property type="term" value="P:protein K6-linked ubiquitination"/>
    <property type="evidence" value="ECO:0007669"/>
    <property type="project" value="TreeGrafter"/>
</dbReference>
<gene>
    <name evidence="5" type="ORF">GCM10011496_28160</name>
</gene>
<reference evidence="5" key="2">
    <citation type="submission" date="2020-09" db="EMBL/GenBank/DDBJ databases">
        <authorList>
            <person name="Sun Q."/>
            <person name="Zhou Y."/>
        </authorList>
    </citation>
    <scope>NUCLEOTIDE SEQUENCE</scope>
    <source>
        <strain evidence="5">CGMCC 1.15322</strain>
    </source>
</reference>
<evidence type="ECO:0000256" key="2">
    <source>
        <dbReference type="ARBA" id="ARBA00023043"/>
    </source>
</evidence>
<dbReference type="PRINTS" id="PR01415">
    <property type="entry name" value="ANKYRIN"/>
</dbReference>
<evidence type="ECO:0000256" key="4">
    <source>
        <dbReference type="SAM" id="Phobius"/>
    </source>
</evidence>
<organism evidence="5 6">
    <name type="scientific">Polaromonas eurypsychrophila</name>
    <dbReference type="NCBI Taxonomy" id="1614635"/>
    <lineage>
        <taxon>Bacteria</taxon>
        <taxon>Pseudomonadati</taxon>
        <taxon>Pseudomonadota</taxon>
        <taxon>Betaproteobacteria</taxon>
        <taxon>Burkholderiales</taxon>
        <taxon>Comamonadaceae</taxon>
        <taxon>Polaromonas</taxon>
    </lineage>
</organism>
<protein>
    <recommendedName>
        <fullName evidence="7">Ankyrin repeat domain-containing protein</fullName>
    </recommendedName>
</protein>
<dbReference type="GO" id="GO:0004842">
    <property type="term" value="F:ubiquitin-protein transferase activity"/>
    <property type="evidence" value="ECO:0007669"/>
    <property type="project" value="TreeGrafter"/>
</dbReference>
<dbReference type="PROSITE" id="PS50297">
    <property type="entry name" value="ANK_REP_REGION"/>
    <property type="match status" value="2"/>
</dbReference>
<reference evidence="5" key="1">
    <citation type="journal article" date="2014" name="Int. J. Syst. Evol. Microbiol.">
        <title>Complete genome sequence of Corynebacterium casei LMG S-19264T (=DSM 44701T), isolated from a smear-ripened cheese.</title>
        <authorList>
            <consortium name="US DOE Joint Genome Institute (JGI-PGF)"/>
            <person name="Walter F."/>
            <person name="Albersmeier A."/>
            <person name="Kalinowski J."/>
            <person name="Ruckert C."/>
        </authorList>
    </citation>
    <scope>NUCLEOTIDE SEQUENCE</scope>
    <source>
        <strain evidence="5">CGMCC 1.15322</strain>
    </source>
</reference>
<keyword evidence="6" id="KW-1185">Reference proteome</keyword>
<dbReference type="PANTHER" id="PTHR24171:SF8">
    <property type="entry name" value="BRCA1-ASSOCIATED RING DOMAIN PROTEIN 1"/>
    <property type="match status" value="1"/>
</dbReference>
<comment type="caution">
    <text evidence="5">The sequence shown here is derived from an EMBL/GenBank/DDBJ whole genome shotgun (WGS) entry which is preliminary data.</text>
</comment>
<keyword evidence="2 3" id="KW-0040">ANK repeat</keyword>
<feature type="repeat" description="ANK" evidence="3">
    <location>
        <begin position="124"/>
        <end position="156"/>
    </location>
</feature>
<feature type="transmembrane region" description="Helical" evidence="4">
    <location>
        <begin position="12"/>
        <end position="29"/>
    </location>
</feature>
<evidence type="ECO:0008006" key="7">
    <source>
        <dbReference type="Google" id="ProtNLM"/>
    </source>
</evidence>
<keyword evidence="4" id="KW-1133">Transmembrane helix</keyword>
<evidence type="ECO:0000256" key="3">
    <source>
        <dbReference type="PROSITE-ProRule" id="PRU00023"/>
    </source>
</evidence>
<sequence length="223" mass="24160">MKNYFTNYIKNAVYLIVFSAYISAFAGSYEDFFVAIKRDDAAQVRQLLGRGFDPNTIDSKGQNGLYLALQEPSPKVAQVLAEWPKTNVNMLNAQGESVLMIAALKDNIGAATSLIKRDADVNKTGWAPLHYAATSGSLAILSLLLDNHAYIDAESPNGSTPLMMAAMYGTPQAVKLLVDAGADPLLKNQQGLTAIDFARRISRTESVDLLTAAIRSKQATGKW</sequence>
<dbReference type="AlphaFoldDB" id="A0A916WJD1"/>
<dbReference type="SMART" id="SM00248">
    <property type="entry name" value="ANK"/>
    <property type="match status" value="4"/>
</dbReference>
<dbReference type="RefSeq" id="WP_188709156.1">
    <property type="nucleotide sequence ID" value="NZ_BMIG01000011.1"/>
</dbReference>
<dbReference type="Gene3D" id="1.25.40.20">
    <property type="entry name" value="Ankyrin repeat-containing domain"/>
    <property type="match status" value="1"/>
</dbReference>
<evidence type="ECO:0000313" key="6">
    <source>
        <dbReference type="Proteomes" id="UP000620596"/>
    </source>
</evidence>
<keyword evidence="4" id="KW-0812">Transmembrane</keyword>
<dbReference type="PANTHER" id="PTHR24171">
    <property type="entry name" value="ANKYRIN REPEAT DOMAIN-CONTAINING PROTEIN 39-RELATED"/>
    <property type="match status" value="1"/>
</dbReference>
<dbReference type="PROSITE" id="PS50088">
    <property type="entry name" value="ANK_REPEAT"/>
    <property type="match status" value="2"/>
</dbReference>
<feature type="repeat" description="ANK" evidence="3">
    <location>
        <begin position="157"/>
        <end position="189"/>
    </location>
</feature>
<evidence type="ECO:0000313" key="5">
    <source>
        <dbReference type="EMBL" id="GGB05592.1"/>
    </source>
</evidence>
<accession>A0A916WJD1</accession>
<keyword evidence="1" id="KW-0677">Repeat</keyword>
<name>A0A916WJD1_9BURK</name>
<dbReference type="Proteomes" id="UP000620596">
    <property type="component" value="Unassembled WGS sequence"/>
</dbReference>
<keyword evidence="4" id="KW-0472">Membrane</keyword>
<evidence type="ECO:0000256" key="1">
    <source>
        <dbReference type="ARBA" id="ARBA00022737"/>
    </source>
</evidence>